<comment type="catalytic activity">
    <reaction evidence="12">
        <text>2,5-diamino-6-hydroxy-4-(5-phosphoribosylamino)-pyrimidine + H2O + H(+) = 5-amino-6-(5-phospho-D-ribosylamino)uracil + NH4(+)</text>
        <dbReference type="Rhea" id="RHEA:21868"/>
        <dbReference type="ChEBI" id="CHEBI:15377"/>
        <dbReference type="ChEBI" id="CHEBI:15378"/>
        <dbReference type="ChEBI" id="CHEBI:28938"/>
        <dbReference type="ChEBI" id="CHEBI:58453"/>
        <dbReference type="ChEBI" id="CHEBI:58614"/>
        <dbReference type="EC" id="3.5.4.26"/>
    </reaction>
</comment>
<evidence type="ECO:0000256" key="1">
    <source>
        <dbReference type="ARBA" id="ARBA00002151"/>
    </source>
</evidence>
<keyword evidence="18" id="KW-1185">Reference proteome</keyword>
<evidence type="ECO:0000313" key="17">
    <source>
        <dbReference type="EMBL" id="PAT36508.1"/>
    </source>
</evidence>
<dbReference type="SUPFAM" id="SSF53597">
    <property type="entry name" value="Dihydrofolate reductase-like"/>
    <property type="match status" value="1"/>
</dbReference>
<dbReference type="Pfam" id="PF01872">
    <property type="entry name" value="RibD_C"/>
    <property type="match status" value="1"/>
</dbReference>
<feature type="binding site" evidence="14">
    <location>
        <position position="183"/>
    </location>
    <ligand>
        <name>substrate</name>
    </ligand>
</feature>
<feature type="binding site" evidence="15">
    <location>
        <position position="46"/>
    </location>
    <ligand>
        <name>Zn(2+)</name>
        <dbReference type="ChEBI" id="CHEBI:29105"/>
        <note>catalytic</note>
    </ligand>
</feature>
<keyword evidence="12" id="KW-0378">Hydrolase</keyword>
<dbReference type="GO" id="GO:0009231">
    <property type="term" value="P:riboflavin biosynthetic process"/>
    <property type="evidence" value="ECO:0007669"/>
    <property type="project" value="UniProtKB-UniPathway"/>
</dbReference>
<feature type="binding site" evidence="14">
    <location>
        <position position="153"/>
    </location>
    <ligand>
        <name>NADP(+)</name>
        <dbReference type="ChEBI" id="CHEBI:58349"/>
    </ligand>
</feature>
<evidence type="ECO:0000256" key="2">
    <source>
        <dbReference type="ARBA" id="ARBA00004882"/>
    </source>
</evidence>
<feature type="domain" description="CMP/dCMP-type deaminase" evidence="16">
    <location>
        <begin position="1"/>
        <end position="122"/>
    </location>
</feature>
<feature type="binding site" evidence="14">
    <location>
        <position position="169"/>
    </location>
    <ligand>
        <name>NADP(+)</name>
        <dbReference type="ChEBI" id="CHEBI:58349"/>
    </ligand>
</feature>
<evidence type="ECO:0000256" key="15">
    <source>
        <dbReference type="PIRSR" id="PIRSR006769-3"/>
    </source>
</evidence>
<keyword evidence="8 12" id="KW-0862">Zinc</keyword>
<name>A0A2A2AFK3_9BURK</name>
<dbReference type="InterPro" id="IPR004794">
    <property type="entry name" value="Eubact_RibD"/>
</dbReference>
<gene>
    <name evidence="17" type="primary">ribD</name>
    <name evidence="17" type="ORF">CK625_11085</name>
</gene>
<comment type="catalytic activity">
    <reaction evidence="12">
        <text>5-amino-6-(5-phospho-D-ribitylamino)uracil + NADP(+) = 5-amino-6-(5-phospho-D-ribosylamino)uracil + NADPH + H(+)</text>
        <dbReference type="Rhea" id="RHEA:17845"/>
        <dbReference type="ChEBI" id="CHEBI:15378"/>
        <dbReference type="ChEBI" id="CHEBI:57783"/>
        <dbReference type="ChEBI" id="CHEBI:58349"/>
        <dbReference type="ChEBI" id="CHEBI:58421"/>
        <dbReference type="ChEBI" id="CHEBI:58453"/>
        <dbReference type="EC" id="1.1.1.193"/>
    </reaction>
</comment>
<dbReference type="InterPro" id="IPR002125">
    <property type="entry name" value="CMP_dCMP_dom"/>
</dbReference>
<dbReference type="NCBIfam" id="TIGR00326">
    <property type="entry name" value="eubact_ribD"/>
    <property type="match status" value="1"/>
</dbReference>
<dbReference type="PANTHER" id="PTHR38011:SF7">
    <property type="entry name" value="2,5-DIAMINO-6-RIBOSYLAMINO-4(3H)-PYRIMIDINONE 5'-PHOSPHATE REDUCTASE"/>
    <property type="match status" value="1"/>
</dbReference>
<dbReference type="PANTHER" id="PTHR38011">
    <property type="entry name" value="DIHYDROFOLATE REDUCTASE FAMILY PROTEIN (AFU_ORTHOLOGUE AFUA_8G06820)"/>
    <property type="match status" value="1"/>
</dbReference>
<dbReference type="InterPro" id="IPR016193">
    <property type="entry name" value="Cytidine_deaminase-like"/>
</dbReference>
<comment type="cofactor">
    <cofactor evidence="12 15">
        <name>Zn(2+)</name>
        <dbReference type="ChEBI" id="CHEBI:29105"/>
    </cofactor>
    <text evidence="12 15">Binds 1 zinc ion.</text>
</comment>
<evidence type="ECO:0000313" key="18">
    <source>
        <dbReference type="Proteomes" id="UP000218054"/>
    </source>
</evidence>
<dbReference type="RefSeq" id="WP_095540417.1">
    <property type="nucleotide sequence ID" value="NZ_NSJB01000010.1"/>
</dbReference>
<keyword evidence="10 12" id="KW-0560">Oxidoreductase</keyword>
<dbReference type="SUPFAM" id="SSF53927">
    <property type="entry name" value="Cytidine deaminase-like"/>
    <property type="match status" value="1"/>
</dbReference>
<feature type="binding site" evidence="14">
    <location>
        <position position="199"/>
    </location>
    <ligand>
        <name>NADP(+)</name>
        <dbReference type="ChEBI" id="CHEBI:58349"/>
    </ligand>
</feature>
<comment type="similarity">
    <text evidence="5 12">In the C-terminal section; belongs to the HTP reductase family.</text>
</comment>
<evidence type="ECO:0000256" key="3">
    <source>
        <dbReference type="ARBA" id="ARBA00004910"/>
    </source>
</evidence>
<keyword evidence="7 12" id="KW-0479">Metal-binding</keyword>
<dbReference type="GO" id="GO:0008703">
    <property type="term" value="F:5-amino-6-(5-phosphoribosylamino)uracil reductase activity"/>
    <property type="evidence" value="ECO:0007669"/>
    <property type="project" value="UniProtKB-EC"/>
</dbReference>
<feature type="binding site" evidence="14">
    <location>
        <position position="221"/>
    </location>
    <ligand>
        <name>NADP(+)</name>
        <dbReference type="ChEBI" id="CHEBI:58349"/>
    </ligand>
</feature>
<dbReference type="PROSITE" id="PS00903">
    <property type="entry name" value="CYT_DCMP_DEAMINASES_1"/>
    <property type="match status" value="1"/>
</dbReference>
<evidence type="ECO:0000256" key="14">
    <source>
        <dbReference type="PIRSR" id="PIRSR006769-2"/>
    </source>
</evidence>
<dbReference type="CDD" id="cd01284">
    <property type="entry name" value="Riboflavin_deaminase-reductase"/>
    <property type="match status" value="1"/>
</dbReference>
<keyword evidence="9 12" id="KW-0521">NADP</keyword>
<evidence type="ECO:0000256" key="10">
    <source>
        <dbReference type="ARBA" id="ARBA00023002"/>
    </source>
</evidence>
<feature type="binding site" evidence="14">
    <location>
        <position position="195"/>
    </location>
    <ligand>
        <name>NADP(+)</name>
        <dbReference type="ChEBI" id="CHEBI:58349"/>
    </ligand>
</feature>
<feature type="binding site" evidence="15">
    <location>
        <position position="74"/>
    </location>
    <ligand>
        <name>Zn(2+)</name>
        <dbReference type="ChEBI" id="CHEBI:29105"/>
        <note>catalytic</note>
    </ligand>
</feature>
<dbReference type="Gene3D" id="3.40.430.10">
    <property type="entry name" value="Dihydrofolate Reductase, subunit A"/>
    <property type="match status" value="1"/>
</dbReference>
<dbReference type="EC" id="1.1.1.193" evidence="12"/>
<proteinExistence type="inferred from homology"/>
<comment type="pathway">
    <text evidence="2 12">Cofactor biosynthesis; riboflavin biosynthesis; 5-amino-6-(D-ribitylamino)uracil from GTP: step 2/4.</text>
</comment>
<evidence type="ECO:0000256" key="8">
    <source>
        <dbReference type="ARBA" id="ARBA00022833"/>
    </source>
</evidence>
<comment type="caution">
    <text evidence="17">The sequence shown here is derived from an EMBL/GenBank/DDBJ whole genome shotgun (WGS) entry which is preliminary data.</text>
</comment>
<keyword evidence="11" id="KW-0511">Multifunctional enzyme</keyword>
<evidence type="ECO:0000256" key="4">
    <source>
        <dbReference type="ARBA" id="ARBA00005259"/>
    </source>
</evidence>
<evidence type="ECO:0000256" key="12">
    <source>
        <dbReference type="PIRNR" id="PIRNR006769"/>
    </source>
</evidence>
<feature type="binding site" evidence="14">
    <location>
        <position position="167"/>
    </location>
    <ligand>
        <name>substrate</name>
    </ligand>
</feature>
<sequence>MQRSLALARQAVGLSNPNPAVGCVIVSADGRTLLGQGHTQAVGGPHAEVMALRDAAARGHSVRGAQVYVTLEPCAHHGRTPPCCDALVAAGVARVVASLADPNPQVAGQGLARLRAAGIAVELGDGQAQARDINIGFLQRMATGRPWVRAKAAASLDGMTALPNGQSQWITSAQARRDGQAWRQRACVVLTGIGTVLADDPLLNVRDWPSARQPHLAIADSALRTPLQARLWQVPGRQVLVFGRPPQAAAQRQAWQAWQERRAALQARGAQVVALDGQEAVGSGEQGGGPGLDLAALIAHLGRLPVNEIHVEAGARLNGGLLQAGLVDEWLVYLAPQLLGAGRPIAALPQPWSRLEQAARLHWHGMHMLGDTLRLQLRARPLQA</sequence>
<evidence type="ECO:0000256" key="5">
    <source>
        <dbReference type="ARBA" id="ARBA00007417"/>
    </source>
</evidence>
<feature type="binding site" evidence="14">
    <location>
        <position position="203"/>
    </location>
    <ligand>
        <name>substrate</name>
    </ligand>
</feature>
<dbReference type="PROSITE" id="PS51747">
    <property type="entry name" value="CYT_DCMP_DEAMINASES_2"/>
    <property type="match status" value="1"/>
</dbReference>
<dbReference type="EC" id="3.5.4.26" evidence="12"/>
<dbReference type="Proteomes" id="UP000218054">
    <property type="component" value="Unassembled WGS sequence"/>
</dbReference>
<evidence type="ECO:0000256" key="6">
    <source>
        <dbReference type="ARBA" id="ARBA00022619"/>
    </source>
</evidence>
<dbReference type="InterPro" id="IPR016192">
    <property type="entry name" value="APOBEC/CMP_deaminase_Zn-bd"/>
</dbReference>
<dbReference type="Pfam" id="PF00383">
    <property type="entry name" value="dCMP_cyt_deam_1"/>
    <property type="match status" value="1"/>
</dbReference>
<dbReference type="EMBL" id="NSJB01000010">
    <property type="protein sequence ID" value="PAT36508.1"/>
    <property type="molecule type" value="Genomic_DNA"/>
</dbReference>
<dbReference type="GO" id="GO:0008835">
    <property type="term" value="F:diaminohydroxyphosphoribosylaminopyrimidine deaminase activity"/>
    <property type="evidence" value="ECO:0007669"/>
    <property type="project" value="UniProtKB-EC"/>
</dbReference>
<evidence type="ECO:0000256" key="9">
    <source>
        <dbReference type="ARBA" id="ARBA00022857"/>
    </source>
</evidence>
<organism evidence="17 18">
    <name type="scientific">Vandammella animalimorsus</name>
    <dbReference type="NCBI Taxonomy" id="2029117"/>
    <lineage>
        <taxon>Bacteria</taxon>
        <taxon>Pseudomonadati</taxon>
        <taxon>Pseudomonadota</taxon>
        <taxon>Betaproteobacteria</taxon>
        <taxon>Burkholderiales</taxon>
        <taxon>Comamonadaceae</taxon>
        <taxon>Vandammella</taxon>
    </lineage>
</organism>
<dbReference type="Gene3D" id="3.40.140.10">
    <property type="entry name" value="Cytidine Deaminase, domain 2"/>
    <property type="match status" value="1"/>
</dbReference>
<feature type="binding site" evidence="15">
    <location>
        <position position="83"/>
    </location>
    <ligand>
        <name>Zn(2+)</name>
        <dbReference type="ChEBI" id="CHEBI:29105"/>
        <note>catalytic</note>
    </ligand>
</feature>
<comment type="pathway">
    <text evidence="3 12">Cofactor biosynthesis; riboflavin biosynthesis; 5-amino-6-(D-ribitylamino)uracil from GTP: step 3/4.</text>
</comment>
<feature type="binding site" evidence="14">
    <location>
        <position position="206"/>
    </location>
    <ligand>
        <name>substrate</name>
    </ligand>
</feature>
<dbReference type="PIRSF" id="PIRSF006769">
    <property type="entry name" value="RibD"/>
    <property type="match status" value="1"/>
</dbReference>
<accession>A0A2A2AFK3</accession>
<dbReference type="InterPro" id="IPR002734">
    <property type="entry name" value="RibDG_C"/>
</dbReference>
<protein>
    <recommendedName>
        <fullName evidence="12">Riboflavin biosynthesis protein RibD</fullName>
    </recommendedName>
    <domain>
        <recommendedName>
            <fullName evidence="12">Diaminohydroxyphosphoribosylaminopyrimidine deaminase</fullName>
            <shortName evidence="12">DRAP deaminase</shortName>
            <ecNumber evidence="12">3.5.4.26</ecNumber>
        </recommendedName>
        <alternativeName>
            <fullName evidence="12">Riboflavin-specific deaminase</fullName>
        </alternativeName>
    </domain>
    <domain>
        <recommendedName>
            <fullName evidence="12">5-amino-6-(5-phosphoribosylamino)uracil reductase</fullName>
            <ecNumber evidence="12">1.1.1.193</ecNumber>
        </recommendedName>
        <alternativeName>
            <fullName evidence="12">HTP reductase</fullName>
        </alternativeName>
    </domain>
</protein>
<dbReference type="InterPro" id="IPR050765">
    <property type="entry name" value="Riboflavin_Biosynth_HTPR"/>
</dbReference>
<dbReference type="AlphaFoldDB" id="A0A2A2AFK3"/>
<feature type="active site" description="Proton donor" evidence="13">
    <location>
        <position position="48"/>
    </location>
</feature>
<evidence type="ECO:0000256" key="11">
    <source>
        <dbReference type="ARBA" id="ARBA00023268"/>
    </source>
</evidence>
<dbReference type="GO" id="GO:0008270">
    <property type="term" value="F:zinc ion binding"/>
    <property type="evidence" value="ECO:0007669"/>
    <property type="project" value="InterPro"/>
</dbReference>
<reference evidence="17 18" key="1">
    <citation type="submission" date="2017-08" db="EMBL/GenBank/DDBJ databases">
        <title>WGS of Clinical strains of the CDC Group NO-1 linked to zoonotic infections in humans.</title>
        <authorList>
            <person name="Bernier A.-M."/>
            <person name="Bernard K."/>
        </authorList>
    </citation>
    <scope>NUCLEOTIDE SEQUENCE [LARGE SCALE GENOMIC DNA]</scope>
    <source>
        <strain evidence="17 18">NML00-0135</strain>
    </source>
</reference>
<comment type="function">
    <text evidence="1 12">Converts 2,5-diamino-6-(ribosylamino)-4(3h)-pyrimidinone 5'-phosphate into 5-amino-6-(ribosylamino)-2,4(1h,3h)-pyrimidinedione 5'-phosphate.</text>
</comment>
<dbReference type="UniPathway" id="UPA00275">
    <property type="reaction ID" value="UER00401"/>
</dbReference>
<evidence type="ECO:0000256" key="7">
    <source>
        <dbReference type="ARBA" id="ARBA00022723"/>
    </source>
</evidence>
<keyword evidence="6 12" id="KW-0686">Riboflavin biosynthesis</keyword>
<dbReference type="InterPro" id="IPR024072">
    <property type="entry name" value="DHFR-like_dom_sf"/>
</dbReference>
<evidence type="ECO:0000259" key="16">
    <source>
        <dbReference type="PROSITE" id="PS51747"/>
    </source>
</evidence>
<evidence type="ECO:0000256" key="13">
    <source>
        <dbReference type="PIRSR" id="PIRSR006769-1"/>
    </source>
</evidence>
<comment type="similarity">
    <text evidence="4 12">In the N-terminal section; belongs to the cytidine and deoxycytidylate deaminase family.</text>
</comment>